<dbReference type="AlphaFoldDB" id="B3GYV6"/>
<gene>
    <name evidence="1" type="ordered locus">APP7_1790</name>
</gene>
<proteinExistence type="predicted"/>
<accession>B3GYV6</accession>
<organism evidence="1 2">
    <name type="scientific">Actinobacillus pleuropneumoniae serotype 7 (strain AP76)</name>
    <dbReference type="NCBI Taxonomy" id="537457"/>
    <lineage>
        <taxon>Bacteria</taxon>
        <taxon>Pseudomonadati</taxon>
        <taxon>Pseudomonadota</taxon>
        <taxon>Gammaproteobacteria</taxon>
        <taxon>Pasteurellales</taxon>
        <taxon>Pasteurellaceae</taxon>
        <taxon>Actinobacillus</taxon>
    </lineage>
</organism>
<reference evidence="2" key="1">
    <citation type="submission" date="2008-06" db="EMBL/GenBank/DDBJ databases">
        <title>Genome and proteome analysis of A. pleuropneumoniae serotype 7.</title>
        <authorList>
            <person name="Linke B."/>
            <person name="Buettner F."/>
            <person name="Martinez-Arias R."/>
            <person name="Goesmann A."/>
            <person name="Baltes N."/>
            <person name="Tegetmeyer H."/>
            <person name="Singh M."/>
            <person name="Gerlach G.F."/>
        </authorList>
    </citation>
    <scope>NUCLEOTIDE SEQUENCE [LARGE SCALE GENOMIC DNA]</scope>
    <source>
        <strain evidence="2">AP76</strain>
    </source>
</reference>
<protein>
    <submittedName>
        <fullName evidence="1">Uncharacterized protein</fullName>
    </submittedName>
</protein>
<evidence type="ECO:0000313" key="1">
    <source>
        <dbReference type="EMBL" id="ACE62442.1"/>
    </source>
</evidence>
<sequence>MYLNTSYNLLTPIYSLLTKPFDFFALKSLKILKNNMKYYYSDLEIVANIYDEEKDRLKAKLGNFCYKSESYYKCQLLLDNTLVESSKNLLDLHSIQVQMERLYDYFGLKREGGSVLDLNDLEYISVLNFLRINELLSLCIAGKIKVRVFNKKIIFSPADSFSKKEFYATWFSRYIEASSNLSTIKHILELSTLLKGKVNDDVLDFIFDKVFSIKFSEIPIAGRNLGCVRLLVLSIEIIFSIQYYLIANKTSYISIDELLDKFNLKKEDVVLLLELQKKQLVSEQFLFGKESELRINVTTFIKCIRTFFHKLSEEFKEVDKREYLLGGIFFEENSIKNRMSSLDYQHRYVVFNGINRGDIKIKNELDIEYIIYDKEEKRYYFIQSKYSIFGERSYFEGEVKQIQSDISKGLKQLRSARDLFEQGRLDLHLNKVGIENATLDNSSFILLHNIPQLDFQITKDKIALYDWNTFRNLLKNGECIIEDDGVYSLDKNIMLGNPQVVINKLLSEHKIYSLLKSRIDMNHKIVNRFTFYDKEIIVVGLGL</sequence>
<dbReference type="Proteomes" id="UP000001226">
    <property type="component" value="Chromosome"/>
</dbReference>
<dbReference type="KEGG" id="apa:APP7_1790"/>
<dbReference type="HOGENOM" id="CLU_461431_0_0_6"/>
<name>B3GYV6_ACTP7</name>
<dbReference type="EMBL" id="CP001091">
    <property type="protein sequence ID" value="ACE62442.1"/>
    <property type="molecule type" value="Genomic_DNA"/>
</dbReference>
<dbReference type="RefSeq" id="WP_005618198.1">
    <property type="nucleotide sequence ID" value="NC_010939.1"/>
</dbReference>
<evidence type="ECO:0000313" key="2">
    <source>
        <dbReference type="Proteomes" id="UP000001226"/>
    </source>
</evidence>